<dbReference type="InterPro" id="IPR018866">
    <property type="entry name" value="Znf-4CXXC_R1"/>
</dbReference>
<feature type="compositionally biased region" description="Polar residues" evidence="5">
    <location>
        <begin position="248"/>
        <end position="259"/>
    </location>
</feature>
<organism evidence="8">
    <name type="scientific">Melampsora larici-populina (strain 98AG31 / pathotype 3-4-7)</name>
    <name type="common">Poplar leaf rust fungus</name>
    <dbReference type="NCBI Taxonomy" id="747676"/>
    <lineage>
        <taxon>Eukaryota</taxon>
        <taxon>Fungi</taxon>
        <taxon>Dikarya</taxon>
        <taxon>Basidiomycota</taxon>
        <taxon>Pucciniomycotina</taxon>
        <taxon>Pucciniomycetes</taxon>
        <taxon>Pucciniales</taxon>
        <taxon>Melampsoraceae</taxon>
        <taxon>Melampsora</taxon>
    </lineage>
</organism>
<feature type="region of interest" description="Disordered" evidence="5">
    <location>
        <begin position="941"/>
        <end position="962"/>
    </location>
</feature>
<name>F4RRL2_MELLP</name>
<feature type="domain" description="Zinc-finger" evidence="6">
    <location>
        <begin position="504"/>
        <end position="585"/>
    </location>
</feature>
<keyword evidence="2" id="KW-0805">Transcription regulation</keyword>
<dbReference type="OrthoDB" id="2501489at2759"/>
<dbReference type="HOGENOM" id="CLU_266791_0_0_1"/>
<sequence length="1207" mass="134727">MSTDQSNTSISPTHSYSFLGVYIPIFSNTINSYQKTSIQPSQSDPSIHQCSDPVSLDSSIIFKGDIITSEQSRSSSKPHSGSNHSSINSSMLNQLLPSRFPASQPSDLRSDHHSSNLHHPSSSSTYALENPLVIRNLIRRFSPPFKPFGSTEILETDLHHPDLPSSSLSTRKPSMSLHFPKPDHVASANLSPIPSSSKRLSHHRLSSNHHDSISKRNSDGKPRTSTSLENQSYPQDDEDQPRSRRNPKSYQSSQLSTFIIGSDEEPAIPKDFYDWPEDWDQTQANPKQETSKKKIKRQKSQTLESNKPRLSKTQSTTTLETIPQSDRTLQKRSHQEKRRRPSQDSDGSNFDPQIDDEKENGIQDQDDESVELHHDHHTTSRSNRQDSPGQLPSGEPTAASTSSARRPTLSGTSDEDVTYLTSNSRQNEKPNHSNSNHHLDEQDSEDEPPKKQPKPKRPKAAVEKSPKLGNDPHDPSPTAGPSKPVYRIPNIIPACEPDDFGQYESSTCHQCRVKTTRPKMICDQSQDPNCVVRVCITCLMTREVYDDHPELRPPIFKFVPGGTMLCVKCRNLCPCASCRRRRGEKEQCRRGLGGSTKGFYGLTPEEREQALTKKKEKQELIRQKKESRPAVEKKTPVVCRREAAAIRHTGFDDDIEQERLQHWAPLPVFPPLPPARKKKRKRLDATTPIDCKTGDSVSESSCSDTDTNEESDTDSISISSELSRDFHPGNNTVLDPTTFKLSLSSSHSQRRLSISNRWRSNNNNNHRQDLSSESLYRSVKRKNKNHRAPIVWIKGGAIVQARKPPTKEFMDKLAEEQKSRSSGASTVMDEDDDLQNRLHQHEIELSNETAIGNLTLGDIDVPAASLPVLFGGIEKPMTDEQIPSPLAFVGDPSKVDWLPSFEPTAELYGPLTPDTTMQEIQVLPNPTNLNASCNPFRSQSTLNPITTDNHPRSDLPMASTSTSHLPNPQLIQASSHHNTENPIKPHPASNPNGLHCFESDTTSFDHQAYLSSLTNEELRDVLKQGNYEMAKQGFLPPMNESHSNLNLNHHHHHRGGNGEEGNDEYDRITGISPELISASLPKESTSRSLESDLKEKNRVVEVEGEGGALGLNELNEEDQQIRLIEAANWAAVWGATDGFGGFNLTSSNPSTSNSNSNSNNNNLNSSNHSNHSNNWQIDGKEKEVFLKAFRNSVGDEWLTDVMSLDSF</sequence>
<feature type="compositionally biased region" description="Basic and acidic residues" evidence="5">
    <location>
        <begin position="460"/>
        <end position="474"/>
    </location>
</feature>
<feature type="compositionally biased region" description="Polar residues" evidence="5">
    <location>
        <begin position="380"/>
        <end position="390"/>
    </location>
</feature>
<feature type="compositionally biased region" description="Polar residues" evidence="5">
    <location>
        <begin position="311"/>
        <end position="327"/>
    </location>
</feature>
<evidence type="ECO:0000256" key="5">
    <source>
        <dbReference type="SAM" id="MobiDB-lite"/>
    </source>
</evidence>
<dbReference type="GO" id="GO:0005634">
    <property type="term" value="C:nucleus"/>
    <property type="evidence" value="ECO:0007669"/>
    <property type="project" value="UniProtKB-SubCell"/>
</dbReference>
<proteinExistence type="predicted"/>
<feature type="compositionally biased region" description="Basic and acidic residues" evidence="5">
    <location>
        <begin position="426"/>
        <end position="441"/>
    </location>
</feature>
<feature type="compositionally biased region" description="Polar residues" evidence="5">
    <location>
        <begin position="398"/>
        <end position="412"/>
    </location>
</feature>
<feature type="region of interest" description="Disordered" evidence="5">
    <location>
        <begin position="163"/>
        <end position="485"/>
    </location>
</feature>
<feature type="region of interest" description="Disordered" evidence="5">
    <location>
        <begin position="1146"/>
        <end position="1175"/>
    </location>
</feature>
<keyword evidence="4" id="KW-0539">Nucleus</keyword>
<protein>
    <recommendedName>
        <fullName evidence="6">Zinc-finger domain-containing protein</fullName>
    </recommendedName>
</protein>
<feature type="region of interest" description="Disordered" evidence="5">
    <location>
        <begin position="69"/>
        <end position="124"/>
    </location>
</feature>
<dbReference type="Proteomes" id="UP000001072">
    <property type="component" value="Unassembled WGS sequence"/>
</dbReference>
<feature type="region of interest" description="Disordered" evidence="5">
    <location>
        <begin position="665"/>
        <end position="731"/>
    </location>
</feature>
<gene>
    <name evidence="7" type="ORF">MELLADRAFT_78215</name>
</gene>
<evidence type="ECO:0000313" key="7">
    <source>
        <dbReference type="EMBL" id="EGG05004.1"/>
    </source>
</evidence>
<feature type="compositionally biased region" description="Low complexity" evidence="5">
    <location>
        <begin position="72"/>
        <end position="90"/>
    </location>
</feature>
<dbReference type="Pfam" id="PF10497">
    <property type="entry name" value="zf-4CXXC_R1"/>
    <property type="match status" value="1"/>
</dbReference>
<dbReference type="GeneID" id="18933082"/>
<dbReference type="RefSeq" id="XP_007411757.1">
    <property type="nucleotide sequence ID" value="XM_007411695.1"/>
</dbReference>
<evidence type="ECO:0000256" key="3">
    <source>
        <dbReference type="ARBA" id="ARBA00023163"/>
    </source>
</evidence>
<comment type="subcellular location">
    <subcellularLocation>
        <location evidence="1">Nucleus</location>
    </subcellularLocation>
</comment>
<dbReference type="VEuPathDB" id="FungiDB:MELLADRAFT_78215"/>
<feature type="compositionally biased region" description="Basic and acidic residues" evidence="5">
    <location>
        <begin position="208"/>
        <end position="222"/>
    </location>
</feature>
<feature type="compositionally biased region" description="Low complexity" evidence="5">
    <location>
        <begin position="1146"/>
        <end position="1174"/>
    </location>
</feature>
<keyword evidence="8" id="KW-1185">Reference proteome</keyword>
<feature type="region of interest" description="Disordered" evidence="5">
    <location>
        <begin position="1076"/>
        <end position="1095"/>
    </location>
</feature>
<feature type="compositionally biased region" description="Basic residues" evidence="5">
    <location>
        <begin position="330"/>
        <end position="340"/>
    </location>
</feature>
<dbReference type="EMBL" id="GL883115">
    <property type="protein sequence ID" value="EGG05004.1"/>
    <property type="molecule type" value="Genomic_DNA"/>
</dbReference>
<dbReference type="AlphaFoldDB" id="F4RRL2"/>
<feature type="region of interest" description="Disordered" evidence="5">
    <location>
        <begin position="1045"/>
        <end position="1066"/>
    </location>
</feature>
<dbReference type="InParanoid" id="F4RRL2"/>
<feature type="compositionally biased region" description="Acidic residues" evidence="5">
    <location>
        <begin position="353"/>
        <end position="369"/>
    </location>
</feature>
<feature type="compositionally biased region" description="Polar residues" evidence="5">
    <location>
        <begin position="91"/>
        <end position="107"/>
    </location>
</feature>
<evidence type="ECO:0000256" key="2">
    <source>
        <dbReference type="ARBA" id="ARBA00023015"/>
    </source>
</evidence>
<dbReference type="KEGG" id="mlr:MELLADRAFT_78215"/>
<reference evidence="8" key="1">
    <citation type="journal article" date="2011" name="Proc. Natl. Acad. Sci. U.S.A.">
        <title>Obligate biotrophy features unraveled by the genomic analysis of rust fungi.</title>
        <authorList>
            <person name="Duplessis S."/>
            <person name="Cuomo C.A."/>
            <person name="Lin Y.-C."/>
            <person name="Aerts A."/>
            <person name="Tisserant E."/>
            <person name="Veneault-Fourrey C."/>
            <person name="Joly D.L."/>
            <person name="Hacquard S."/>
            <person name="Amselem J."/>
            <person name="Cantarel B.L."/>
            <person name="Chiu R."/>
            <person name="Coutinho P.M."/>
            <person name="Feau N."/>
            <person name="Field M."/>
            <person name="Frey P."/>
            <person name="Gelhaye E."/>
            <person name="Goldberg J."/>
            <person name="Grabherr M.G."/>
            <person name="Kodira C.D."/>
            <person name="Kohler A."/>
            <person name="Kuees U."/>
            <person name="Lindquist E.A."/>
            <person name="Lucas S.M."/>
            <person name="Mago R."/>
            <person name="Mauceli E."/>
            <person name="Morin E."/>
            <person name="Murat C."/>
            <person name="Pangilinan J.L."/>
            <person name="Park R."/>
            <person name="Pearson M."/>
            <person name="Quesneville H."/>
            <person name="Rouhier N."/>
            <person name="Sakthikumar S."/>
            <person name="Salamov A.A."/>
            <person name="Schmutz J."/>
            <person name="Selles B."/>
            <person name="Shapiro H."/>
            <person name="Tanguay P."/>
            <person name="Tuskan G.A."/>
            <person name="Henrissat B."/>
            <person name="Van de Peer Y."/>
            <person name="Rouze P."/>
            <person name="Ellis J.G."/>
            <person name="Dodds P.N."/>
            <person name="Schein J.E."/>
            <person name="Zhong S."/>
            <person name="Hamelin R.C."/>
            <person name="Grigoriev I.V."/>
            <person name="Szabo L.J."/>
            <person name="Martin F."/>
        </authorList>
    </citation>
    <scope>NUCLEOTIDE SEQUENCE [LARGE SCALE GENOMIC DNA]</scope>
    <source>
        <strain evidence="8">98AG31 / pathotype 3-4-7</strain>
    </source>
</reference>
<evidence type="ECO:0000259" key="6">
    <source>
        <dbReference type="Pfam" id="PF10497"/>
    </source>
</evidence>
<accession>F4RRL2</accession>
<evidence type="ECO:0000256" key="1">
    <source>
        <dbReference type="ARBA" id="ARBA00004123"/>
    </source>
</evidence>
<evidence type="ECO:0000256" key="4">
    <source>
        <dbReference type="ARBA" id="ARBA00023242"/>
    </source>
</evidence>
<feature type="compositionally biased region" description="Polar residues" evidence="5">
    <location>
        <begin position="223"/>
        <end position="234"/>
    </location>
</feature>
<evidence type="ECO:0000313" key="8">
    <source>
        <dbReference type="Proteomes" id="UP000001072"/>
    </source>
</evidence>
<keyword evidence="3" id="KW-0804">Transcription</keyword>